<keyword evidence="3" id="KW-1185">Reference proteome</keyword>
<evidence type="ECO:0000256" key="1">
    <source>
        <dbReference type="SAM" id="SignalP"/>
    </source>
</evidence>
<accession>A0A1U6IRJ0</accession>
<keyword evidence="1" id="KW-0732">Signal</keyword>
<dbReference type="EMBL" id="FVZE01000012">
    <property type="protein sequence ID" value="SLK10666.1"/>
    <property type="molecule type" value="Genomic_DNA"/>
</dbReference>
<dbReference type="RefSeq" id="WP_245829484.1">
    <property type="nucleotide sequence ID" value="NZ_FVZE01000012.1"/>
</dbReference>
<dbReference type="SUPFAM" id="SSF103515">
    <property type="entry name" value="Autotransporter"/>
    <property type="match status" value="1"/>
</dbReference>
<feature type="signal peptide" evidence="1">
    <location>
        <begin position="1"/>
        <end position="18"/>
    </location>
</feature>
<dbReference type="AlphaFoldDB" id="A0A1U6IRJ0"/>
<dbReference type="Proteomes" id="UP000190989">
    <property type="component" value="Unassembled WGS sequence"/>
</dbReference>
<name>A0A1U6IRJ0_9SPHN</name>
<evidence type="ECO:0000313" key="2">
    <source>
        <dbReference type="EMBL" id="SLK10666.1"/>
    </source>
</evidence>
<organism evidence="2 3">
    <name type="scientific">Novosphingobium mathurense</name>
    <dbReference type="NCBI Taxonomy" id="428990"/>
    <lineage>
        <taxon>Bacteria</taxon>
        <taxon>Pseudomonadati</taxon>
        <taxon>Pseudomonadota</taxon>
        <taxon>Alphaproteobacteria</taxon>
        <taxon>Sphingomonadales</taxon>
        <taxon>Sphingomonadaceae</taxon>
        <taxon>Novosphingobium</taxon>
    </lineage>
</organism>
<protein>
    <recommendedName>
        <fullName evidence="4">Autotransporter domain-containing protein</fullName>
    </recommendedName>
</protein>
<evidence type="ECO:0008006" key="4">
    <source>
        <dbReference type="Google" id="ProtNLM"/>
    </source>
</evidence>
<dbReference type="Gene3D" id="2.40.128.130">
    <property type="entry name" value="Autotransporter beta-domain"/>
    <property type="match status" value="1"/>
</dbReference>
<gene>
    <name evidence="2" type="ORF">SAMN06295987_11234</name>
</gene>
<evidence type="ECO:0000313" key="3">
    <source>
        <dbReference type="Proteomes" id="UP000190989"/>
    </source>
</evidence>
<sequence length="309" mass="32749">MQLLLAAAATTLPLAVRAQEVACGNVEETSCAKTEVQPLPDVESTSVHLWSASASAGISTLDDGPDGSYRALSLTRSVGRGYVRASFMRYHGTLLQADTALPSNYYVGTIGTGGNFDNWVIDGWVSYGRQVYGDIDSSAGQRKSTGPTASDYYALGGDFGRIVTLAPNWYLTSTVAGSFAHGKLLRPAPTGIDLVDLETDEPTWSGTATVRVDHAFGASRRHYIGLSLSRNWTSNAVSQLRFGPPVEEAGSLVPGSLGSKHVADGWFEVGATANMQLTDNLALDLYGTRRFSALVGNTVSAGVSLRKSF</sequence>
<dbReference type="InterPro" id="IPR036709">
    <property type="entry name" value="Autotransporte_beta_dom_sf"/>
</dbReference>
<reference evidence="3" key="1">
    <citation type="submission" date="2017-02" db="EMBL/GenBank/DDBJ databases">
        <authorList>
            <person name="Varghese N."/>
            <person name="Submissions S."/>
        </authorList>
    </citation>
    <scope>NUCLEOTIDE SEQUENCE [LARGE SCALE GENOMIC DNA]</scope>
    <source>
        <strain evidence="3">SM117</strain>
    </source>
</reference>
<proteinExistence type="predicted"/>
<feature type="chain" id="PRO_5011962174" description="Autotransporter domain-containing protein" evidence="1">
    <location>
        <begin position="19"/>
        <end position="309"/>
    </location>
</feature>